<reference evidence="4" key="1">
    <citation type="journal article" date="2019" name="Int. J. Syst. Evol. Microbiol.">
        <title>The Global Catalogue of Microorganisms (GCM) 10K type strain sequencing project: providing services to taxonomists for standard genome sequencing and annotation.</title>
        <authorList>
            <consortium name="The Broad Institute Genomics Platform"/>
            <consortium name="The Broad Institute Genome Sequencing Center for Infectious Disease"/>
            <person name="Wu L."/>
            <person name="Ma J."/>
        </authorList>
    </citation>
    <scope>NUCLEOTIDE SEQUENCE [LARGE SCALE GENOMIC DNA]</scope>
    <source>
        <strain evidence="4">JCM 3369</strain>
    </source>
</reference>
<dbReference type="Proteomes" id="UP001596380">
    <property type="component" value="Unassembled WGS sequence"/>
</dbReference>
<dbReference type="Pfam" id="PF01609">
    <property type="entry name" value="DDE_Tnp_1"/>
    <property type="match status" value="1"/>
</dbReference>
<feature type="compositionally biased region" description="Polar residues" evidence="1">
    <location>
        <begin position="1"/>
        <end position="20"/>
    </location>
</feature>
<sequence length="177" mass="19812">MKSVGSCSRWTRSGARSPTLPTGAPTRRRGRSADVDEAGRGSAAHHGLTDGHGTPLALVLTGGDRDDVTQLVPLLDKLAPIRSRVGRPRSRPDCLLADRGKYRRLVWKRGVKPHIARRGTHHGSGLGVHRYVVERTTGLLHWFRRLRIRWEIRDDIHQAFMTLTAAIICRRRLSGVR</sequence>
<keyword evidence="4" id="KW-1185">Reference proteome</keyword>
<feature type="region of interest" description="Disordered" evidence="1">
    <location>
        <begin position="1"/>
        <end position="52"/>
    </location>
</feature>
<accession>A0ABW2CEN0</accession>
<name>A0ABW2CEN0_9ACTN</name>
<evidence type="ECO:0000313" key="4">
    <source>
        <dbReference type="Proteomes" id="UP001596380"/>
    </source>
</evidence>
<evidence type="ECO:0000256" key="1">
    <source>
        <dbReference type="SAM" id="MobiDB-lite"/>
    </source>
</evidence>
<dbReference type="RefSeq" id="WP_309239596.1">
    <property type="nucleotide sequence ID" value="NZ_JBHSXE010000001.1"/>
</dbReference>
<dbReference type="PANTHER" id="PTHR30007">
    <property type="entry name" value="PHP DOMAIN PROTEIN"/>
    <property type="match status" value="1"/>
</dbReference>
<protein>
    <submittedName>
        <fullName evidence="3">Transposase</fullName>
    </submittedName>
</protein>
<organism evidence="3 4">
    <name type="scientific">Actinomadura yumaensis</name>
    <dbReference type="NCBI Taxonomy" id="111807"/>
    <lineage>
        <taxon>Bacteria</taxon>
        <taxon>Bacillati</taxon>
        <taxon>Actinomycetota</taxon>
        <taxon>Actinomycetes</taxon>
        <taxon>Streptosporangiales</taxon>
        <taxon>Thermomonosporaceae</taxon>
        <taxon>Actinomadura</taxon>
    </lineage>
</organism>
<dbReference type="EMBL" id="JBHSXS010000004">
    <property type="protein sequence ID" value="MFC6880247.1"/>
    <property type="molecule type" value="Genomic_DNA"/>
</dbReference>
<dbReference type="PANTHER" id="PTHR30007:SF1">
    <property type="entry name" value="BLR1914 PROTEIN"/>
    <property type="match status" value="1"/>
</dbReference>
<gene>
    <name evidence="3" type="ORF">ACFQKB_10780</name>
</gene>
<comment type="caution">
    <text evidence="3">The sequence shown here is derived from an EMBL/GenBank/DDBJ whole genome shotgun (WGS) entry which is preliminary data.</text>
</comment>
<feature type="domain" description="Transposase IS4-like" evidence="2">
    <location>
        <begin position="31"/>
        <end position="167"/>
    </location>
</feature>
<proteinExistence type="predicted"/>
<dbReference type="InterPro" id="IPR002559">
    <property type="entry name" value="Transposase_11"/>
</dbReference>
<evidence type="ECO:0000259" key="2">
    <source>
        <dbReference type="Pfam" id="PF01609"/>
    </source>
</evidence>
<evidence type="ECO:0000313" key="3">
    <source>
        <dbReference type="EMBL" id="MFC6880247.1"/>
    </source>
</evidence>